<keyword evidence="2" id="KW-0812">Transmembrane</keyword>
<organism evidence="3 4">
    <name type="scientific">Candidatus Nitrospira allomarina</name>
    <dbReference type="NCBI Taxonomy" id="3020900"/>
    <lineage>
        <taxon>Bacteria</taxon>
        <taxon>Pseudomonadati</taxon>
        <taxon>Nitrospirota</taxon>
        <taxon>Nitrospiria</taxon>
        <taxon>Nitrospirales</taxon>
        <taxon>Nitrospiraceae</taxon>
        <taxon>Nitrospira</taxon>
    </lineage>
</organism>
<reference evidence="3 4" key="1">
    <citation type="submission" date="2023-01" db="EMBL/GenBank/DDBJ databases">
        <title>Cultivation and genomic characterization of new, ubiquitous marine nitrite-oxidizing bacteria from the Nitrospirales.</title>
        <authorList>
            <person name="Mueller A.J."/>
            <person name="Daebeler A."/>
            <person name="Herbold C.W."/>
            <person name="Kirkegaard R.H."/>
            <person name="Daims H."/>
        </authorList>
    </citation>
    <scope>NUCLEOTIDE SEQUENCE [LARGE SCALE GENOMIC DNA]</scope>
    <source>
        <strain evidence="3 4">VA</strain>
    </source>
</reference>
<dbReference type="AlphaFoldDB" id="A0AA96GDU8"/>
<keyword evidence="2" id="KW-1133">Transmembrane helix</keyword>
<protein>
    <submittedName>
        <fullName evidence="3">Uncharacterized protein</fullName>
    </submittedName>
</protein>
<name>A0AA96GDU8_9BACT</name>
<dbReference type="KEGG" id="nall:PP769_05840"/>
<evidence type="ECO:0000313" key="4">
    <source>
        <dbReference type="Proteomes" id="UP001302719"/>
    </source>
</evidence>
<keyword evidence="1" id="KW-0175">Coiled coil</keyword>
<dbReference type="Proteomes" id="UP001302719">
    <property type="component" value="Chromosome"/>
</dbReference>
<dbReference type="RefSeq" id="WP_312646000.1">
    <property type="nucleotide sequence ID" value="NZ_CP116967.1"/>
</dbReference>
<dbReference type="EMBL" id="CP116967">
    <property type="protein sequence ID" value="WNM59287.1"/>
    <property type="molecule type" value="Genomic_DNA"/>
</dbReference>
<feature type="coiled-coil region" evidence="1">
    <location>
        <begin position="326"/>
        <end position="353"/>
    </location>
</feature>
<proteinExistence type="predicted"/>
<keyword evidence="2" id="KW-0472">Membrane</keyword>
<evidence type="ECO:0000313" key="3">
    <source>
        <dbReference type="EMBL" id="WNM59287.1"/>
    </source>
</evidence>
<sequence>MKKKQTILSVSLSNGRLKALSIVKNTIGRSWERPGRHVSLDTLREALEEAIHHTQFPGTHLAMLVDHPRLASRTIQIPPMLLTDLLPFLERKVQQEKPWEGPAAWRYRIGLEARGKLNIHLDIWPQDYIDKIVHICQELGLSLRQLAPLSTLAESQLSTLPVEPGKGSILITMLESKIMIVAGNDEGTPIWTRHLFPAQDWVPLGERVGTEANRTIMFITQQTNLKFPCIWFWDDEERLTAGEIQPHVNTPLIPYPIKPDWNYWLWVGAMLPVNLHSNFTPTQVLQAPLRKTLTKAFVAILAVFILFGVATTSVIEGYLARHRTAMRTMTDQVSALQQDYAQWESRLMSLDTKRQWAHSVNETTAPELEGPFLSYLGTIIPSQVILRKAFVERTQDGWNVELDGSTSTNLAATLLVVDQFVQQLADGPYHVSLHEDWRDQLLTQTATSSNERSLYRFTLKGTMS</sequence>
<keyword evidence="4" id="KW-1185">Reference proteome</keyword>
<gene>
    <name evidence="3" type="ORF">PP769_05840</name>
</gene>
<feature type="transmembrane region" description="Helical" evidence="2">
    <location>
        <begin position="296"/>
        <end position="319"/>
    </location>
</feature>
<accession>A0AA96GDU8</accession>
<evidence type="ECO:0000256" key="1">
    <source>
        <dbReference type="SAM" id="Coils"/>
    </source>
</evidence>
<evidence type="ECO:0000256" key="2">
    <source>
        <dbReference type="SAM" id="Phobius"/>
    </source>
</evidence>